<protein>
    <recommendedName>
        <fullName evidence="16">Follistatin-like 5</fullName>
    </recommendedName>
</protein>
<dbReference type="InterPro" id="IPR015943">
    <property type="entry name" value="WD40/YVTN_repeat-like_dom_sf"/>
</dbReference>
<dbReference type="FunFam" id="2.60.40.10:FF:000653">
    <property type="entry name" value="Follistatin like 4"/>
    <property type="match status" value="1"/>
</dbReference>
<evidence type="ECO:0000256" key="10">
    <source>
        <dbReference type="SAM" id="SignalP"/>
    </source>
</evidence>
<reference evidence="14" key="1">
    <citation type="submission" date="2020-06" db="EMBL/GenBank/DDBJ databases">
        <authorList>
            <consortium name="Wellcome Sanger Institute Data Sharing"/>
        </authorList>
    </citation>
    <scope>NUCLEOTIDE SEQUENCE [LARGE SCALE GENOMIC DNA]</scope>
</reference>
<dbReference type="AlphaFoldDB" id="A0A8C5N0Z3"/>
<evidence type="ECO:0000256" key="4">
    <source>
        <dbReference type="ARBA" id="ARBA00022729"/>
    </source>
</evidence>
<dbReference type="PANTHER" id="PTHR10913">
    <property type="entry name" value="FOLLISTATIN-RELATED"/>
    <property type="match status" value="1"/>
</dbReference>
<keyword evidence="4 10" id="KW-0732">Signal</keyword>
<dbReference type="PROSITE" id="PS00018">
    <property type="entry name" value="EF_HAND_1"/>
    <property type="match status" value="1"/>
</dbReference>
<keyword evidence="8" id="KW-0325">Glycoprotein</keyword>
<dbReference type="CTD" id="56884"/>
<reference evidence="14" key="2">
    <citation type="submission" date="2025-08" db="UniProtKB">
        <authorList>
            <consortium name="Ensembl"/>
        </authorList>
    </citation>
    <scope>IDENTIFICATION</scope>
</reference>
<dbReference type="InterPro" id="IPR003599">
    <property type="entry name" value="Ig_sub"/>
</dbReference>
<dbReference type="SUPFAM" id="SSF47473">
    <property type="entry name" value="EF-hand"/>
    <property type="match status" value="1"/>
</dbReference>
<evidence type="ECO:0000313" key="14">
    <source>
        <dbReference type="Ensembl" id="ENSGWIP00000027745.1"/>
    </source>
</evidence>
<reference evidence="14" key="3">
    <citation type="submission" date="2025-09" db="UniProtKB">
        <authorList>
            <consortium name="Ensembl"/>
        </authorList>
    </citation>
    <scope>IDENTIFICATION</scope>
</reference>
<dbReference type="InterPro" id="IPR013783">
    <property type="entry name" value="Ig-like_fold"/>
</dbReference>
<feature type="chain" id="PRO_5035000676" description="Follistatin-like 5" evidence="10">
    <location>
        <begin position="35"/>
        <end position="859"/>
    </location>
</feature>
<dbReference type="InterPro" id="IPR018247">
    <property type="entry name" value="EF_Hand_1_Ca_BS"/>
</dbReference>
<evidence type="ECO:0000256" key="6">
    <source>
        <dbReference type="ARBA" id="ARBA00022837"/>
    </source>
</evidence>
<dbReference type="Ensembl" id="ENSGWIT00000030262.1">
    <property type="protein sequence ID" value="ENSGWIP00000027745.1"/>
    <property type="gene ID" value="ENSGWIG00000013561.1"/>
</dbReference>
<dbReference type="Gene3D" id="1.10.238.10">
    <property type="entry name" value="EF-hand"/>
    <property type="match status" value="1"/>
</dbReference>
<evidence type="ECO:0000256" key="1">
    <source>
        <dbReference type="ARBA" id="ARBA00004613"/>
    </source>
</evidence>
<dbReference type="RefSeq" id="XP_028314757.1">
    <property type="nucleotide sequence ID" value="XM_028458956.1"/>
</dbReference>
<dbReference type="OrthoDB" id="6085115at2759"/>
<dbReference type="GO" id="GO:0005509">
    <property type="term" value="F:calcium ion binding"/>
    <property type="evidence" value="ECO:0007669"/>
    <property type="project" value="InterPro"/>
</dbReference>
<feature type="domain" description="Ig-like" evidence="12">
    <location>
        <begin position="262"/>
        <end position="350"/>
    </location>
</feature>
<dbReference type="FunFam" id="3.30.60.30:FF:000007">
    <property type="entry name" value="follistatin-related protein 5 isoform X1"/>
    <property type="match status" value="1"/>
</dbReference>
<accession>A0A8C5N0Z3</accession>
<keyword evidence="3" id="KW-0479">Metal-binding</keyword>
<dbReference type="Pfam" id="PF07648">
    <property type="entry name" value="Kazal_2"/>
    <property type="match status" value="1"/>
</dbReference>
<sequence>MVDVWTHRERPMKTARPWSAALILLGLLVLGANGRPNKDGFGSQPYQPVVRFRHKDGAPESLRIKGFWGHSTSPGPCEHKYCGLGRHCVVNHDTDQGECRCLDYCKPRYKPVCGSDGKLYQNHCELHRASCLKGHRITIMHSEECFYKDDKCRLSDYRRLKTKILDLFDKRFLGPSLHGTYRDNMAAKKQLVNAMFKHFDVDNNGQIGTSELSQVIKHEGLSKDMSDCTLFDLLKYNDVNDDEHLTREEFKTAFDVYLLTLPEDQRFSTTTVTVGESVVFTCAITGEERPPIIWKRNHQNLNVLNLEDINDFGDDGSLYITKVTTTHMGNYTCHADGYEKLFQTHTLQVNVPPVIRVHPESQVRELGVTASLRCHAEGIPSPRLSWLKNSMDISAKLSKQLTLQANGSEVHISNVHFEDTGAYTCIARNDAGLDEDISSLFVEDSARKTLANILWREEGLGISNMFYVFYEDGIKVIEPVACEIQRHIKPSEKLLALQEEVCPPSPGEMVQMCVWSSAVNVQDKFIYVTQPTLDRVLVVDIQSQKAIQTINTDPYPVKLHYDKSHDQVWLLSWGDREKNFPTLQVINQASGRVAHHVVHTQPVGRRFDRVDDFFIPASSLIINHIRFGLVFHRNEPVLHKIDLETTSYVKNISLRDYNCIPESVAYSHLGGYYFVYCKADSTGAMQPQLILDSVTDTVIGQNRDVTGTPHVSPDGHYLVTVDDDDGLMRIQTISERGQIHEPFDIHTNLHLSDLAFQRSFTEIHQYNVFGSSGRQTDALFVELSSGKVKMIKSLKEAIKSFDWPWSSTNRVLVDSGLFGQYLMTPSRESLFILDGRLNKLNCEITDVVKGNVVVWVGDS</sequence>
<dbReference type="SMART" id="SM00280">
    <property type="entry name" value="KAZAL"/>
    <property type="match status" value="1"/>
</dbReference>
<dbReference type="Proteomes" id="UP000694680">
    <property type="component" value="Chromosome 10"/>
</dbReference>
<dbReference type="SUPFAM" id="SSF75011">
    <property type="entry name" value="3-carboxy-cis,cis-mucoante lactonizing enzyme"/>
    <property type="match status" value="1"/>
</dbReference>
<dbReference type="Gene3D" id="2.60.40.10">
    <property type="entry name" value="Immunoglobulins"/>
    <property type="match status" value="2"/>
</dbReference>
<comment type="subcellular location">
    <subcellularLocation>
        <location evidence="1">Secreted</location>
    </subcellularLocation>
</comment>
<name>A0A8C5N0Z3_GOUWI</name>
<feature type="domain" description="EF-hand" evidence="11">
    <location>
        <begin position="187"/>
        <end position="222"/>
    </location>
</feature>
<dbReference type="GeneID" id="114470643"/>
<evidence type="ECO:0000256" key="7">
    <source>
        <dbReference type="ARBA" id="ARBA00023157"/>
    </source>
</evidence>
<dbReference type="PANTHER" id="PTHR10913:SF44">
    <property type="entry name" value="FOLLISTATIN-RELATED PROTEIN 5"/>
    <property type="match status" value="1"/>
</dbReference>
<proteinExistence type="predicted"/>
<keyword evidence="15" id="KW-1185">Reference proteome</keyword>
<dbReference type="PROSITE" id="PS50222">
    <property type="entry name" value="EF_HAND_2"/>
    <property type="match status" value="1"/>
</dbReference>
<dbReference type="CDD" id="cd00104">
    <property type="entry name" value="KAZAL_FS"/>
    <property type="match status" value="1"/>
</dbReference>
<evidence type="ECO:0008006" key="16">
    <source>
        <dbReference type="Google" id="ProtNLM"/>
    </source>
</evidence>
<dbReference type="InterPro" id="IPR036179">
    <property type="entry name" value="Ig-like_dom_sf"/>
</dbReference>
<feature type="domain" description="Ig-like" evidence="12">
    <location>
        <begin position="353"/>
        <end position="438"/>
    </location>
</feature>
<dbReference type="CDD" id="cd05736">
    <property type="entry name" value="IgI_2_Follistatin_like"/>
    <property type="match status" value="1"/>
</dbReference>
<dbReference type="Gene3D" id="3.30.60.30">
    <property type="match status" value="1"/>
</dbReference>
<evidence type="ECO:0000256" key="8">
    <source>
        <dbReference type="ARBA" id="ARBA00023180"/>
    </source>
</evidence>
<evidence type="ECO:0000256" key="2">
    <source>
        <dbReference type="ARBA" id="ARBA00022525"/>
    </source>
</evidence>
<dbReference type="SMART" id="SM00408">
    <property type="entry name" value="IGc2"/>
    <property type="match status" value="2"/>
</dbReference>
<evidence type="ECO:0000259" key="13">
    <source>
        <dbReference type="PROSITE" id="PS51465"/>
    </source>
</evidence>
<dbReference type="InterPro" id="IPR002048">
    <property type="entry name" value="EF_hand_dom"/>
</dbReference>
<dbReference type="InterPro" id="IPR011992">
    <property type="entry name" value="EF-hand-dom_pair"/>
</dbReference>
<evidence type="ECO:0000259" key="12">
    <source>
        <dbReference type="PROSITE" id="PS50835"/>
    </source>
</evidence>
<dbReference type="InterPro" id="IPR003598">
    <property type="entry name" value="Ig_sub2"/>
</dbReference>
<dbReference type="GO" id="GO:0030510">
    <property type="term" value="P:regulation of BMP signaling pathway"/>
    <property type="evidence" value="ECO:0007669"/>
    <property type="project" value="TreeGrafter"/>
</dbReference>
<dbReference type="GO" id="GO:0005615">
    <property type="term" value="C:extracellular space"/>
    <property type="evidence" value="ECO:0007669"/>
    <property type="project" value="TreeGrafter"/>
</dbReference>
<dbReference type="Pfam" id="PF13927">
    <property type="entry name" value="Ig_3"/>
    <property type="match status" value="2"/>
</dbReference>
<dbReference type="InterPro" id="IPR036058">
    <property type="entry name" value="Kazal_dom_sf"/>
</dbReference>
<dbReference type="PROSITE" id="PS51465">
    <property type="entry name" value="KAZAL_2"/>
    <property type="match status" value="1"/>
</dbReference>
<dbReference type="PROSITE" id="PS50835">
    <property type="entry name" value="IG_LIKE"/>
    <property type="match status" value="2"/>
</dbReference>
<evidence type="ECO:0000256" key="5">
    <source>
        <dbReference type="ARBA" id="ARBA00022737"/>
    </source>
</evidence>
<dbReference type="InterPro" id="IPR002350">
    <property type="entry name" value="Kazal_dom"/>
</dbReference>
<feature type="signal peptide" evidence="10">
    <location>
        <begin position="1"/>
        <end position="34"/>
    </location>
</feature>
<dbReference type="FunFam" id="2.60.40.10:FF:002358">
    <property type="entry name" value="Follistatin like 4"/>
    <property type="match status" value="1"/>
</dbReference>
<keyword evidence="6" id="KW-0106">Calcium</keyword>
<dbReference type="Pfam" id="PF13499">
    <property type="entry name" value="EF-hand_7"/>
    <property type="match status" value="1"/>
</dbReference>
<feature type="domain" description="Kazal-like" evidence="13">
    <location>
        <begin position="100"/>
        <end position="147"/>
    </location>
</feature>
<dbReference type="SMART" id="SM00409">
    <property type="entry name" value="IG"/>
    <property type="match status" value="2"/>
</dbReference>
<dbReference type="InterPro" id="IPR050653">
    <property type="entry name" value="Prot_Inhib_GrowthFact_Antg"/>
</dbReference>
<dbReference type="Gene3D" id="2.130.10.10">
    <property type="entry name" value="YVTN repeat-like/Quinoprotein amine dehydrogenase"/>
    <property type="match status" value="1"/>
</dbReference>
<dbReference type="InterPro" id="IPR007110">
    <property type="entry name" value="Ig-like_dom"/>
</dbReference>
<gene>
    <name evidence="14" type="primary">fstl5</name>
</gene>
<dbReference type="SUPFAM" id="SSF100895">
    <property type="entry name" value="Kazal-type serine protease inhibitors"/>
    <property type="match status" value="1"/>
</dbReference>
<dbReference type="SUPFAM" id="SSF48726">
    <property type="entry name" value="Immunoglobulin"/>
    <property type="match status" value="2"/>
</dbReference>
<keyword evidence="7" id="KW-1015">Disulfide bond</keyword>
<dbReference type="GO" id="GO:0030154">
    <property type="term" value="P:cell differentiation"/>
    <property type="evidence" value="ECO:0007669"/>
    <property type="project" value="TreeGrafter"/>
</dbReference>
<evidence type="ECO:0000313" key="15">
    <source>
        <dbReference type="Proteomes" id="UP000694680"/>
    </source>
</evidence>
<evidence type="ECO:0000259" key="11">
    <source>
        <dbReference type="PROSITE" id="PS50222"/>
    </source>
</evidence>
<keyword evidence="2" id="KW-0964">Secreted</keyword>
<evidence type="ECO:0000256" key="3">
    <source>
        <dbReference type="ARBA" id="ARBA00022723"/>
    </source>
</evidence>
<keyword evidence="5" id="KW-0677">Repeat</keyword>
<organism evidence="14 15">
    <name type="scientific">Gouania willdenowi</name>
    <name type="common">Blunt-snouted clingfish</name>
    <name type="synonym">Lepadogaster willdenowi</name>
    <dbReference type="NCBI Taxonomy" id="441366"/>
    <lineage>
        <taxon>Eukaryota</taxon>
        <taxon>Metazoa</taxon>
        <taxon>Chordata</taxon>
        <taxon>Craniata</taxon>
        <taxon>Vertebrata</taxon>
        <taxon>Euteleostomi</taxon>
        <taxon>Actinopterygii</taxon>
        <taxon>Neopterygii</taxon>
        <taxon>Teleostei</taxon>
        <taxon>Neoteleostei</taxon>
        <taxon>Acanthomorphata</taxon>
        <taxon>Ovalentaria</taxon>
        <taxon>Blenniimorphae</taxon>
        <taxon>Blenniiformes</taxon>
        <taxon>Gobiesocoidei</taxon>
        <taxon>Gobiesocidae</taxon>
        <taxon>Gobiesocinae</taxon>
        <taxon>Gouania</taxon>
    </lineage>
</organism>
<dbReference type="SMART" id="SM00054">
    <property type="entry name" value="EFh"/>
    <property type="match status" value="2"/>
</dbReference>
<keyword evidence="9" id="KW-0393">Immunoglobulin domain</keyword>
<evidence type="ECO:0000256" key="9">
    <source>
        <dbReference type="ARBA" id="ARBA00023319"/>
    </source>
</evidence>